<dbReference type="PANTHER" id="PTHR42928">
    <property type="entry name" value="TRICARBOXYLATE-BINDING PROTEIN"/>
    <property type="match status" value="1"/>
</dbReference>
<evidence type="ECO:0000256" key="1">
    <source>
        <dbReference type="ARBA" id="ARBA00006987"/>
    </source>
</evidence>
<evidence type="ECO:0000313" key="3">
    <source>
        <dbReference type="Proteomes" id="UP001524642"/>
    </source>
</evidence>
<dbReference type="Proteomes" id="UP001524642">
    <property type="component" value="Unassembled WGS sequence"/>
</dbReference>
<keyword evidence="3" id="KW-1185">Reference proteome</keyword>
<dbReference type="RefSeq" id="WP_257714861.1">
    <property type="nucleotide sequence ID" value="NZ_JANJOU010000002.1"/>
</dbReference>
<dbReference type="Gene3D" id="3.40.190.10">
    <property type="entry name" value="Periplasmic binding protein-like II"/>
    <property type="match status" value="1"/>
</dbReference>
<dbReference type="EMBL" id="JANJOU010000002">
    <property type="protein sequence ID" value="MCR0981184.1"/>
    <property type="molecule type" value="Genomic_DNA"/>
</dbReference>
<accession>A0ABT1X2J2</accession>
<dbReference type="InterPro" id="IPR005064">
    <property type="entry name" value="BUG"/>
</dbReference>
<dbReference type="InterPro" id="IPR042100">
    <property type="entry name" value="Bug_dom1"/>
</dbReference>
<comment type="similarity">
    <text evidence="1">Belongs to the UPF0065 (bug) family.</text>
</comment>
<dbReference type="Pfam" id="PF03401">
    <property type="entry name" value="TctC"/>
    <property type="match status" value="1"/>
</dbReference>
<gene>
    <name evidence="2" type="ORF">NRP21_03865</name>
</gene>
<dbReference type="SUPFAM" id="SSF53850">
    <property type="entry name" value="Periplasmic binding protein-like II"/>
    <property type="match status" value="1"/>
</dbReference>
<evidence type="ECO:0000313" key="2">
    <source>
        <dbReference type="EMBL" id="MCR0981184.1"/>
    </source>
</evidence>
<name>A0ABT1X2J2_9PROT</name>
<comment type="caution">
    <text evidence="2">The sequence shown here is derived from an EMBL/GenBank/DDBJ whole genome shotgun (WGS) entry which is preliminary data.</text>
</comment>
<dbReference type="PIRSF" id="PIRSF017082">
    <property type="entry name" value="YflP"/>
    <property type="match status" value="1"/>
</dbReference>
<dbReference type="PANTHER" id="PTHR42928:SF5">
    <property type="entry name" value="BLR1237 PROTEIN"/>
    <property type="match status" value="1"/>
</dbReference>
<dbReference type="Gene3D" id="3.40.190.150">
    <property type="entry name" value="Bordetella uptake gene, domain 1"/>
    <property type="match status" value="1"/>
</dbReference>
<dbReference type="CDD" id="cd07012">
    <property type="entry name" value="PBP2_Bug_TTT"/>
    <property type="match status" value="1"/>
</dbReference>
<proteinExistence type="inferred from homology"/>
<reference evidence="2 3" key="1">
    <citation type="submission" date="2022-06" db="EMBL/GenBank/DDBJ databases">
        <title>Roseomonas CN29.</title>
        <authorList>
            <person name="Cheng Y."/>
            <person name="He X."/>
        </authorList>
    </citation>
    <scope>NUCLEOTIDE SEQUENCE [LARGE SCALE GENOMIC DNA]</scope>
    <source>
        <strain evidence="2 3">CN29</strain>
    </source>
</reference>
<sequence length="325" mass="34594">MKLGRRELLGCLAGATLAPALGQAQSSEYPDRPVRVIVPYTPGGTNDLVGRILSQKLSEALGQPFVVENRPGAQAIVGTEAVARARPDGYTLLIGASGPIVFNPATSERLSYDSLSDFIPVTNLVTFPLVLLVSANSPFRSLADLIAFAKSNPSRANYGTPATSFQLATELFNQRAGTRFQHITYRGSSDCVTALIRDEVTMTMIDTAPAVAGLSGGQVRALAVTSADRIAALPDVPTMKELGLPDVEAVLWAGLFAPARTPPEVVRRLNTATAEVLQTADVKERLSKLVLDPAGTTPEAFRATIAREIDLWRGVAKAANIQMDR</sequence>
<organism evidence="2 3">
    <name type="scientific">Roseomonas populi</name>
    <dbReference type="NCBI Taxonomy" id="3121582"/>
    <lineage>
        <taxon>Bacteria</taxon>
        <taxon>Pseudomonadati</taxon>
        <taxon>Pseudomonadota</taxon>
        <taxon>Alphaproteobacteria</taxon>
        <taxon>Acetobacterales</taxon>
        <taxon>Roseomonadaceae</taxon>
        <taxon>Roseomonas</taxon>
    </lineage>
</organism>
<protein>
    <submittedName>
        <fullName evidence="2">Tripartite tricarboxylate transporter substrate binding protein</fullName>
    </submittedName>
</protein>